<dbReference type="Proteomes" id="UP000682811">
    <property type="component" value="Unassembled WGS sequence"/>
</dbReference>
<keyword evidence="3" id="KW-0285">Flavoprotein</keyword>
<dbReference type="PANTHER" id="PTHR43706">
    <property type="entry name" value="NADH DEHYDROGENASE"/>
    <property type="match status" value="1"/>
</dbReference>
<feature type="domain" description="FAD/NAD(P)-binding" evidence="8">
    <location>
        <begin position="6"/>
        <end position="314"/>
    </location>
</feature>
<dbReference type="PANTHER" id="PTHR43706:SF47">
    <property type="entry name" value="EXTERNAL NADH-UBIQUINONE OXIDOREDUCTASE 1, MITOCHONDRIAL-RELATED"/>
    <property type="match status" value="1"/>
</dbReference>
<evidence type="ECO:0000256" key="3">
    <source>
        <dbReference type="ARBA" id="ARBA00022630"/>
    </source>
</evidence>
<keyword evidence="10" id="KW-1185">Reference proteome</keyword>
<proteinExistence type="inferred from homology"/>
<comment type="caution">
    <text evidence="9">The sequence shown here is derived from an EMBL/GenBank/DDBJ whole genome shotgun (WGS) entry which is preliminary data.</text>
</comment>
<dbReference type="AlphaFoldDB" id="A0A919YMX7"/>
<name>A0A919YMX7_9BACL</name>
<evidence type="ECO:0000256" key="1">
    <source>
        <dbReference type="ARBA" id="ARBA00005272"/>
    </source>
</evidence>
<evidence type="ECO:0000259" key="8">
    <source>
        <dbReference type="Pfam" id="PF07992"/>
    </source>
</evidence>
<reference evidence="9 10" key="1">
    <citation type="submission" date="2021-03" db="EMBL/GenBank/DDBJ databases">
        <title>Antimicrobial resistance genes in bacteria isolated from Japanese honey, and their potential for conferring macrolide and lincosamide resistance in the American foulbrood pathogen Paenibacillus larvae.</title>
        <authorList>
            <person name="Okamoto M."/>
            <person name="Kumagai M."/>
            <person name="Kanamori H."/>
            <person name="Takamatsu D."/>
        </authorList>
    </citation>
    <scope>NUCLEOTIDE SEQUENCE [LARGE SCALE GENOMIC DNA]</scope>
    <source>
        <strain evidence="9 10">J34TS1</strain>
    </source>
</reference>
<dbReference type="InterPro" id="IPR045024">
    <property type="entry name" value="NDH-2"/>
</dbReference>
<evidence type="ECO:0000256" key="4">
    <source>
        <dbReference type="ARBA" id="ARBA00022827"/>
    </source>
</evidence>
<dbReference type="EC" id="1.6.5.9" evidence="2"/>
<gene>
    <name evidence="9" type="ORF">J34TS1_59370</name>
</gene>
<keyword evidence="5" id="KW-0560">Oxidoreductase</keyword>
<evidence type="ECO:0000313" key="9">
    <source>
        <dbReference type="EMBL" id="GIO51172.1"/>
    </source>
</evidence>
<dbReference type="EMBL" id="BORT01000045">
    <property type="protein sequence ID" value="GIO51172.1"/>
    <property type="molecule type" value="Genomic_DNA"/>
</dbReference>
<dbReference type="SUPFAM" id="SSF51905">
    <property type="entry name" value="FAD/NAD(P)-binding domain"/>
    <property type="match status" value="1"/>
</dbReference>
<sequence length="395" mass="42435">MKNLTCVVVGGGYAGIHAVQAIRKAVKEGNMPEKLRLVLIDKQPYHLRKVLLFKPAAAQTGEITVPLEQLFPEGVELIEASVTSIASAGKRLQYQDAKGLTHALDYDILVLTVGSIVREPEPEQGGIALTGLEAAARIRAVWEGNLRQASIEPQAEERKRLMTIAIAGAGISGIETAAELAAGVRLDAEGFGLDPKDVNILLYNAQDRLFPQGPAKASRKLESLLAASGVTTVHQRKVLQEQDGLLSLSSGEKTPVGLCIWTLGTRPNPGLRKMGLPLTPDGFVPVDGSYRVQGAQGLYSIGDCARIIDPETGREDGKTCKEATPQAARLAKVIAADLNGQPAPLHKSYMDFFCIGLGPQQGLVWTRQWGLDLIITGKLGGRIRKMTWDMASLLK</sequence>
<dbReference type="GO" id="GO:0050136">
    <property type="term" value="F:NADH dehydrogenase (quinone) (non-electrogenic) activity"/>
    <property type="evidence" value="ECO:0007669"/>
    <property type="project" value="UniProtKB-EC"/>
</dbReference>
<comment type="catalytic activity">
    <reaction evidence="7">
        <text>a quinone + NADH + H(+) = a quinol + NAD(+)</text>
        <dbReference type="Rhea" id="RHEA:46160"/>
        <dbReference type="ChEBI" id="CHEBI:15378"/>
        <dbReference type="ChEBI" id="CHEBI:24646"/>
        <dbReference type="ChEBI" id="CHEBI:57540"/>
        <dbReference type="ChEBI" id="CHEBI:57945"/>
        <dbReference type="ChEBI" id="CHEBI:132124"/>
        <dbReference type="EC" id="1.6.5.9"/>
    </reaction>
</comment>
<comment type="similarity">
    <text evidence="1">Belongs to the NADH dehydrogenase family.</text>
</comment>
<keyword evidence="6" id="KW-0520">NAD</keyword>
<evidence type="ECO:0000313" key="10">
    <source>
        <dbReference type="Proteomes" id="UP000682811"/>
    </source>
</evidence>
<dbReference type="Gene3D" id="3.50.50.100">
    <property type="match status" value="1"/>
</dbReference>
<evidence type="ECO:0000256" key="7">
    <source>
        <dbReference type="ARBA" id="ARBA00047599"/>
    </source>
</evidence>
<evidence type="ECO:0000256" key="2">
    <source>
        <dbReference type="ARBA" id="ARBA00012637"/>
    </source>
</evidence>
<dbReference type="InterPro" id="IPR023753">
    <property type="entry name" value="FAD/NAD-binding_dom"/>
</dbReference>
<protein>
    <recommendedName>
        <fullName evidence="2">NADH:ubiquinone reductase (non-electrogenic)</fullName>
        <ecNumber evidence="2">1.6.5.9</ecNumber>
    </recommendedName>
</protein>
<dbReference type="InterPro" id="IPR036188">
    <property type="entry name" value="FAD/NAD-bd_sf"/>
</dbReference>
<evidence type="ECO:0000256" key="6">
    <source>
        <dbReference type="ARBA" id="ARBA00023027"/>
    </source>
</evidence>
<evidence type="ECO:0000256" key="5">
    <source>
        <dbReference type="ARBA" id="ARBA00023002"/>
    </source>
</evidence>
<accession>A0A919YMX7</accession>
<organism evidence="9 10">
    <name type="scientific">Paenibacillus azoreducens</name>
    <dbReference type="NCBI Taxonomy" id="116718"/>
    <lineage>
        <taxon>Bacteria</taxon>
        <taxon>Bacillati</taxon>
        <taxon>Bacillota</taxon>
        <taxon>Bacilli</taxon>
        <taxon>Bacillales</taxon>
        <taxon>Paenibacillaceae</taxon>
        <taxon>Paenibacillus</taxon>
    </lineage>
</organism>
<dbReference type="Pfam" id="PF07992">
    <property type="entry name" value="Pyr_redox_2"/>
    <property type="match status" value="1"/>
</dbReference>
<keyword evidence="4" id="KW-0274">FAD</keyword>
<dbReference type="PRINTS" id="PR00368">
    <property type="entry name" value="FADPNR"/>
</dbReference>
<dbReference type="RefSeq" id="WP_212981220.1">
    <property type="nucleotide sequence ID" value="NZ_AP025343.1"/>
</dbReference>